<feature type="transmembrane region" description="Helical" evidence="1">
    <location>
        <begin position="303"/>
        <end position="322"/>
    </location>
</feature>
<proteinExistence type="predicted"/>
<dbReference type="Proteomes" id="UP000027153">
    <property type="component" value="Unassembled WGS sequence"/>
</dbReference>
<keyword evidence="1" id="KW-0472">Membrane</keyword>
<reference evidence="2 3" key="1">
    <citation type="journal article" date="2013" name="Nature">
        <title>Anaerobic oxidation of methane coupled to nitrate reduction in a novel archaeal lineage.</title>
        <authorList>
            <person name="Haroon M.F."/>
            <person name="Hu S."/>
            <person name="Shi Y."/>
            <person name="Imelfort M."/>
            <person name="Keller J."/>
            <person name="Hugenholtz P."/>
            <person name="Yuan Z."/>
            <person name="Tyson G.W."/>
        </authorList>
    </citation>
    <scope>NUCLEOTIDE SEQUENCE [LARGE SCALE GENOMIC DNA]</scope>
    <source>
        <strain evidence="2 3">ANME-2d</strain>
    </source>
</reference>
<keyword evidence="3" id="KW-1185">Reference proteome</keyword>
<evidence type="ECO:0000313" key="3">
    <source>
        <dbReference type="Proteomes" id="UP000027153"/>
    </source>
</evidence>
<dbReference type="EMBL" id="JMIY01000006">
    <property type="protein sequence ID" value="KCZ71240.1"/>
    <property type="molecule type" value="Genomic_DNA"/>
</dbReference>
<evidence type="ECO:0000256" key="1">
    <source>
        <dbReference type="SAM" id="Phobius"/>
    </source>
</evidence>
<comment type="caution">
    <text evidence="2">The sequence shown here is derived from an EMBL/GenBank/DDBJ whole genome shotgun (WGS) entry which is preliminary data.</text>
</comment>
<gene>
    <name evidence="2" type="ORF">ANME2D_02441</name>
</gene>
<organism evidence="2 3">
    <name type="scientific">Candidatus Methanoperedens nitratireducens</name>
    <dbReference type="NCBI Taxonomy" id="1392998"/>
    <lineage>
        <taxon>Archaea</taxon>
        <taxon>Methanobacteriati</taxon>
        <taxon>Methanobacteriota</taxon>
        <taxon>Stenosarchaea group</taxon>
        <taxon>Methanomicrobia</taxon>
        <taxon>Methanosarcinales</taxon>
        <taxon>ANME-2 cluster</taxon>
        <taxon>Candidatus Methanoperedentaceae</taxon>
        <taxon>Candidatus Methanoperedens</taxon>
    </lineage>
</organism>
<protein>
    <submittedName>
        <fullName evidence="2">Uncharacterized protein</fullName>
    </submittedName>
</protein>
<sequence precursor="true">MVKTFYLVLSILFLIFISIEATAEEQELYDMFIAMMSGSYIDNVSDLPPSSNPMPDRNWQPGDGDWIYENCNYETGRNCIYGWLDIVGYNNSIRSGDAYFIQGNPKDLAIIEYKTYIRINQGLLLERWEYDLEKSESNGSLYVRLHAVAVLYRTDGRGHKLYNNESYDFYDSEPVPEQYPLLKDSPVYITIYNHSFEPKTSVQFSVPAATKIKVSYQNSSLEYYKQIAIVEYTGKNVPFGNLTAMNSWEKQGDEVSHIGNEIIVNGIAEPRDIVIQASSPFETVTLRNYTVYTQNPSLPFKSVFFPFALVLLVLYAGISKILRSI</sequence>
<dbReference type="AlphaFoldDB" id="A0A062V766"/>
<name>A0A062V766_9EURY</name>
<evidence type="ECO:0000313" key="2">
    <source>
        <dbReference type="EMBL" id="KCZ71240.1"/>
    </source>
</evidence>
<keyword evidence="1" id="KW-0812">Transmembrane</keyword>
<dbReference type="RefSeq" id="WP_048091964.1">
    <property type="nucleotide sequence ID" value="NZ_JMIY01000006.1"/>
</dbReference>
<accession>A0A062V766</accession>
<keyword evidence="1" id="KW-1133">Transmembrane helix</keyword>